<evidence type="ECO:0000313" key="3">
    <source>
        <dbReference type="RefSeq" id="XP_072840974.1"/>
    </source>
</evidence>
<dbReference type="Pfam" id="PF10631">
    <property type="entry name" value="DUF2477"/>
    <property type="match status" value="1"/>
</dbReference>
<protein>
    <submittedName>
        <fullName evidence="3">Cysteine-rich tail protein 1</fullName>
    </submittedName>
</protein>
<keyword evidence="2" id="KW-1185">Reference proteome</keyword>
<evidence type="ECO:0000256" key="1">
    <source>
        <dbReference type="SAM" id="MobiDB-lite"/>
    </source>
</evidence>
<dbReference type="RefSeq" id="XP_072840974.1">
    <property type="nucleotide sequence ID" value="XM_072984873.1"/>
</dbReference>
<accession>A0ABM5F6E8</accession>
<dbReference type="GeneID" id="110087428"/>
<dbReference type="PANTHER" id="PTHR37879:SF1">
    <property type="entry name" value="CYSTEINE-RICH TAIL PROTEIN 1"/>
    <property type="match status" value="1"/>
</dbReference>
<gene>
    <name evidence="3" type="primary">CYSRT1</name>
</gene>
<sequence>MDRGVTVENPYASVTIPRAQLKDGFLRYYLGEDLTSDTVLYNPSSLPTYSAGREKEQEATAPRPPAAYVPWDGQQKVPTQESWARPYNPYASLKMPRGESPEPFHWKSHEATAAPGASGSHGRCCCGCCDCCPCCAKACSCCRRCPCVIS</sequence>
<organism evidence="2 3">
    <name type="scientific">Pogona vitticeps</name>
    <name type="common">central bearded dragon</name>
    <dbReference type="NCBI Taxonomy" id="103695"/>
    <lineage>
        <taxon>Eukaryota</taxon>
        <taxon>Metazoa</taxon>
        <taxon>Chordata</taxon>
        <taxon>Craniata</taxon>
        <taxon>Vertebrata</taxon>
        <taxon>Euteleostomi</taxon>
        <taxon>Lepidosauria</taxon>
        <taxon>Squamata</taxon>
        <taxon>Bifurcata</taxon>
        <taxon>Unidentata</taxon>
        <taxon>Episquamata</taxon>
        <taxon>Toxicofera</taxon>
        <taxon>Iguania</taxon>
        <taxon>Acrodonta</taxon>
        <taxon>Agamidae</taxon>
        <taxon>Amphibolurinae</taxon>
        <taxon>Pogona</taxon>
    </lineage>
</organism>
<proteinExistence type="predicted"/>
<dbReference type="PANTHER" id="PTHR37879">
    <property type="entry name" value="CYSTEINE-RICH TAIL PROTEIN 1"/>
    <property type="match status" value="1"/>
</dbReference>
<name>A0ABM5F6E8_9SAUR</name>
<dbReference type="InterPro" id="IPR018904">
    <property type="entry name" value="UPF0574"/>
</dbReference>
<reference evidence="3" key="1">
    <citation type="submission" date="2025-08" db="UniProtKB">
        <authorList>
            <consortium name="RefSeq"/>
        </authorList>
    </citation>
    <scope>IDENTIFICATION</scope>
</reference>
<feature type="region of interest" description="Disordered" evidence="1">
    <location>
        <begin position="49"/>
        <end position="72"/>
    </location>
</feature>
<dbReference type="Proteomes" id="UP001652642">
    <property type="component" value="Chromosome Z"/>
</dbReference>
<evidence type="ECO:0000313" key="2">
    <source>
        <dbReference type="Proteomes" id="UP001652642"/>
    </source>
</evidence>